<reference evidence="3" key="2">
    <citation type="submission" date="2020-10" db="UniProtKB">
        <authorList>
            <consortium name="WormBaseParasite"/>
        </authorList>
    </citation>
    <scope>IDENTIFICATION</scope>
</reference>
<evidence type="ECO:0000313" key="2">
    <source>
        <dbReference type="Proteomes" id="UP000492821"/>
    </source>
</evidence>
<proteinExistence type="predicted"/>
<accession>A0A7E4VUC3</accession>
<sequence length="203" mass="23119">FCGNLVTSGELKKNHLFELILDEHGTPIVRIARYVRSEQFLTTNKCPDACFPIFKTVPSPTDFPDIMDDFEFNMSRHNKVLASVKGCMSLADYADFVDVPRLFAERKKVPFSDLLKQIREKVLRLPERPQAVPTTQSPKEWLLNRNIWKEWAPESVRNNAINAIFPGTCGNAEQNAEEPSAPAAQDAEEPPVKKRRGRPRKNL</sequence>
<feature type="compositionally biased region" description="Basic residues" evidence="1">
    <location>
        <begin position="193"/>
        <end position="203"/>
    </location>
</feature>
<dbReference type="Proteomes" id="UP000492821">
    <property type="component" value="Unassembled WGS sequence"/>
</dbReference>
<organism evidence="2 3">
    <name type="scientific">Panagrellus redivivus</name>
    <name type="common">Microworm</name>
    <dbReference type="NCBI Taxonomy" id="6233"/>
    <lineage>
        <taxon>Eukaryota</taxon>
        <taxon>Metazoa</taxon>
        <taxon>Ecdysozoa</taxon>
        <taxon>Nematoda</taxon>
        <taxon>Chromadorea</taxon>
        <taxon>Rhabditida</taxon>
        <taxon>Tylenchina</taxon>
        <taxon>Panagrolaimomorpha</taxon>
        <taxon>Panagrolaimoidea</taxon>
        <taxon>Panagrolaimidae</taxon>
        <taxon>Panagrellus</taxon>
    </lineage>
</organism>
<name>A0A7E4VUC3_PANRE</name>
<keyword evidence="2" id="KW-1185">Reference proteome</keyword>
<dbReference type="AlphaFoldDB" id="A0A7E4VUC3"/>
<reference evidence="2" key="1">
    <citation type="journal article" date="2013" name="Genetics">
        <title>The draft genome and transcriptome of Panagrellus redivivus are shaped by the harsh demands of a free-living lifestyle.</title>
        <authorList>
            <person name="Srinivasan J."/>
            <person name="Dillman A.R."/>
            <person name="Macchietto M.G."/>
            <person name="Heikkinen L."/>
            <person name="Lakso M."/>
            <person name="Fracchia K.M."/>
            <person name="Antoshechkin I."/>
            <person name="Mortazavi A."/>
            <person name="Wong G."/>
            <person name="Sternberg P.W."/>
        </authorList>
    </citation>
    <scope>NUCLEOTIDE SEQUENCE [LARGE SCALE GENOMIC DNA]</scope>
    <source>
        <strain evidence="2">MT8872</strain>
    </source>
</reference>
<dbReference type="WBParaSite" id="Pan_g347.t1">
    <property type="protein sequence ID" value="Pan_g347.t1"/>
    <property type="gene ID" value="Pan_g347"/>
</dbReference>
<evidence type="ECO:0000256" key="1">
    <source>
        <dbReference type="SAM" id="MobiDB-lite"/>
    </source>
</evidence>
<feature type="region of interest" description="Disordered" evidence="1">
    <location>
        <begin position="169"/>
        <end position="203"/>
    </location>
</feature>
<evidence type="ECO:0000313" key="3">
    <source>
        <dbReference type="WBParaSite" id="Pan_g347.t1"/>
    </source>
</evidence>
<protein>
    <submittedName>
        <fullName evidence="3">DUF4211 domain-containing protein</fullName>
    </submittedName>
</protein>